<dbReference type="Proteomes" id="UP000789920">
    <property type="component" value="Unassembled WGS sequence"/>
</dbReference>
<proteinExistence type="predicted"/>
<evidence type="ECO:0000313" key="2">
    <source>
        <dbReference type="Proteomes" id="UP000789920"/>
    </source>
</evidence>
<dbReference type="EMBL" id="CAJVQC010096804">
    <property type="protein sequence ID" value="CAG8829183.1"/>
    <property type="molecule type" value="Genomic_DNA"/>
</dbReference>
<sequence>VHVIAKNLGVVVKNLMKQNAKYKKKAVYSASTVSIQQLAMIYKPITVLIYGR</sequence>
<protein>
    <submittedName>
        <fullName evidence="1">22472_t:CDS:1</fullName>
    </submittedName>
</protein>
<feature type="non-terminal residue" evidence="1">
    <location>
        <position position="1"/>
    </location>
</feature>
<accession>A0ACA9S6S4</accession>
<comment type="caution">
    <text evidence="1">The sequence shown here is derived from an EMBL/GenBank/DDBJ whole genome shotgun (WGS) entry which is preliminary data.</text>
</comment>
<keyword evidence="2" id="KW-1185">Reference proteome</keyword>
<reference evidence="1" key="1">
    <citation type="submission" date="2021-06" db="EMBL/GenBank/DDBJ databases">
        <authorList>
            <person name="Kallberg Y."/>
            <person name="Tangrot J."/>
            <person name="Rosling A."/>
        </authorList>
    </citation>
    <scope>NUCLEOTIDE SEQUENCE</scope>
    <source>
        <strain evidence="1">MA461A</strain>
    </source>
</reference>
<organism evidence="1 2">
    <name type="scientific">Racocetra persica</name>
    <dbReference type="NCBI Taxonomy" id="160502"/>
    <lineage>
        <taxon>Eukaryota</taxon>
        <taxon>Fungi</taxon>
        <taxon>Fungi incertae sedis</taxon>
        <taxon>Mucoromycota</taxon>
        <taxon>Glomeromycotina</taxon>
        <taxon>Glomeromycetes</taxon>
        <taxon>Diversisporales</taxon>
        <taxon>Gigasporaceae</taxon>
        <taxon>Racocetra</taxon>
    </lineage>
</organism>
<evidence type="ECO:0000313" key="1">
    <source>
        <dbReference type="EMBL" id="CAG8829183.1"/>
    </source>
</evidence>
<name>A0ACA9S6S4_9GLOM</name>
<gene>
    <name evidence="1" type="ORF">RPERSI_LOCUS27435</name>
</gene>